<dbReference type="InterPro" id="IPR055346">
    <property type="entry name" value="Fe-S_cluster_assembly_SufBD"/>
</dbReference>
<dbReference type="InterPro" id="IPR045595">
    <property type="entry name" value="SufBD_N"/>
</dbReference>
<dbReference type="InterPro" id="IPR000825">
    <property type="entry name" value="SUF_FeS_clus_asmbl_SufBD_core"/>
</dbReference>
<evidence type="ECO:0000313" key="4">
    <source>
        <dbReference type="EMBL" id="MDV2886171.1"/>
    </source>
</evidence>
<dbReference type="InterPro" id="IPR037284">
    <property type="entry name" value="SUF_FeS_clus_asmbl_SufBD_sf"/>
</dbReference>
<proteinExistence type="inferred from homology"/>
<protein>
    <submittedName>
        <fullName evidence="4">Fe-S cluster assembly protein SufD</fullName>
    </submittedName>
</protein>
<dbReference type="NCBIfam" id="TIGR01981">
    <property type="entry name" value="sufD"/>
    <property type="match status" value="1"/>
</dbReference>
<reference evidence="4" key="1">
    <citation type="submission" date="2023-10" db="EMBL/GenBank/DDBJ databases">
        <title>Screening of Alkalihalophilus pseudofirmusBZ-TG-HK211 and Its Alleviation of Salt Stress on Rapeseed Growth.</title>
        <authorList>
            <person name="Zhao B."/>
            <person name="Guo T."/>
        </authorList>
    </citation>
    <scope>NUCLEOTIDE SEQUENCE</scope>
    <source>
        <strain evidence="4">BZ-TG-HK211</strain>
    </source>
</reference>
<feature type="domain" description="SUF system FeS cluster assembly SufBD core" evidence="2">
    <location>
        <begin position="180"/>
        <end position="409"/>
    </location>
</feature>
<evidence type="ECO:0000313" key="5">
    <source>
        <dbReference type="Proteomes" id="UP001285636"/>
    </source>
</evidence>
<dbReference type="AlphaFoldDB" id="A0AAJ2U2U6"/>
<sequence>MSIETKVTFDKEQIQAFSDGRNEPAWLKDIRLKGAELFDTLELPKPDKTKIDKWNFTAANYNLAEVKAADNVAALAEGIRNLVGDEDKVDNLLAQQDGSTVYTKVSKELTDKGVIFTDLATALEKHEDLVKKYLFGEAVQMDENRLTALHAALLNGGTFIYVPRNVDVEVPLQAVYAFGAKDAGLYNHVIVAAEENSSVTYVENYVSLSEDEAVANIVAEVYAAQGAKVAFGAVDNLSSNVTTYVVRRGHVERDARLEWALGQMNDGNTVSENTTHLVGDGSWADTKTVTIGRGSQKQNFTTQIFHHGKHSEGYILKHGVMRDAATAIFNGITKIEHGATKSNGEQTERVLMLSEKARGDANPILLIDEDDVTAGHAASVGRIDPLQMFYLMSRGIPRKEAERLVIHGFLAPVVSQLPIESVKEQLREAIERKVL</sequence>
<dbReference type="InterPro" id="IPR011542">
    <property type="entry name" value="SUF_FeS_clus_asmbl_SufD"/>
</dbReference>
<evidence type="ECO:0000259" key="2">
    <source>
        <dbReference type="Pfam" id="PF01458"/>
    </source>
</evidence>
<gene>
    <name evidence="4" type="primary">sufD</name>
    <name evidence="4" type="ORF">RYX45_13360</name>
</gene>
<dbReference type="SUPFAM" id="SSF101960">
    <property type="entry name" value="Stabilizer of iron transporter SufD"/>
    <property type="match status" value="1"/>
</dbReference>
<dbReference type="RefSeq" id="WP_323467006.1">
    <property type="nucleotide sequence ID" value="NZ_CP144224.1"/>
</dbReference>
<comment type="caution">
    <text evidence="4">The sequence shown here is derived from an EMBL/GenBank/DDBJ whole genome shotgun (WGS) entry which is preliminary data.</text>
</comment>
<dbReference type="PANTHER" id="PTHR30508">
    <property type="entry name" value="FES CLUSTER ASSEMBLY PROTEIN SUF"/>
    <property type="match status" value="1"/>
</dbReference>
<accession>A0AAJ2U2U6</accession>
<comment type="similarity">
    <text evidence="1">Belongs to the iron-sulfur cluster assembly SufBD family.</text>
</comment>
<dbReference type="EMBL" id="JAWJAY010000003">
    <property type="protein sequence ID" value="MDV2886171.1"/>
    <property type="molecule type" value="Genomic_DNA"/>
</dbReference>
<dbReference type="Pfam" id="PF01458">
    <property type="entry name" value="SUFBD_core"/>
    <property type="match status" value="1"/>
</dbReference>
<dbReference type="GO" id="GO:0016226">
    <property type="term" value="P:iron-sulfur cluster assembly"/>
    <property type="evidence" value="ECO:0007669"/>
    <property type="project" value="InterPro"/>
</dbReference>
<organism evidence="4 5">
    <name type="scientific">Alkalihalophilus pseudofirmus</name>
    <name type="common">Bacillus pseudofirmus</name>
    <dbReference type="NCBI Taxonomy" id="79885"/>
    <lineage>
        <taxon>Bacteria</taxon>
        <taxon>Bacillati</taxon>
        <taxon>Bacillota</taxon>
        <taxon>Bacilli</taxon>
        <taxon>Bacillales</taxon>
        <taxon>Bacillaceae</taxon>
        <taxon>Alkalihalophilus</taxon>
    </lineage>
</organism>
<dbReference type="Pfam" id="PF19295">
    <property type="entry name" value="SufBD_N"/>
    <property type="match status" value="1"/>
</dbReference>
<dbReference type="Proteomes" id="UP001285636">
    <property type="component" value="Unassembled WGS sequence"/>
</dbReference>
<evidence type="ECO:0000256" key="1">
    <source>
        <dbReference type="ARBA" id="ARBA00043967"/>
    </source>
</evidence>
<feature type="domain" description="SUF system FeS cluster assembly SufBD N-terminal" evidence="3">
    <location>
        <begin position="102"/>
        <end position="173"/>
    </location>
</feature>
<name>A0AAJ2U2U6_ALKPS</name>
<evidence type="ECO:0000259" key="3">
    <source>
        <dbReference type="Pfam" id="PF19295"/>
    </source>
</evidence>
<dbReference type="PANTHER" id="PTHR30508:SF1">
    <property type="entry name" value="UPF0051 PROTEIN ABCI8, CHLOROPLASTIC-RELATED"/>
    <property type="match status" value="1"/>
</dbReference>